<evidence type="ECO:0000259" key="17">
    <source>
        <dbReference type="Pfam" id="PF08264"/>
    </source>
</evidence>
<evidence type="ECO:0000313" key="19">
    <source>
        <dbReference type="Proteomes" id="UP000254808"/>
    </source>
</evidence>
<keyword evidence="19" id="KW-1185">Reference proteome</keyword>
<comment type="cofactor">
    <cofactor evidence="1 15">
        <name>Zn(2+)</name>
        <dbReference type="ChEBI" id="CHEBI:29105"/>
    </cofactor>
</comment>
<dbReference type="GO" id="GO:0005737">
    <property type="term" value="C:cytoplasm"/>
    <property type="evidence" value="ECO:0007669"/>
    <property type="project" value="UniProtKB-SubCell"/>
</dbReference>
<dbReference type="GO" id="GO:0004822">
    <property type="term" value="F:isoleucine-tRNA ligase activity"/>
    <property type="evidence" value="ECO:0007669"/>
    <property type="project" value="UniProtKB-UniRule"/>
</dbReference>
<dbReference type="InterPro" id="IPR002300">
    <property type="entry name" value="aa-tRNA-synth_Ia"/>
</dbReference>
<evidence type="ECO:0000256" key="6">
    <source>
        <dbReference type="ARBA" id="ARBA00022598"/>
    </source>
</evidence>
<evidence type="ECO:0000313" key="18">
    <source>
        <dbReference type="EMBL" id="AXJ02311.1"/>
    </source>
</evidence>
<evidence type="ECO:0000256" key="14">
    <source>
        <dbReference type="ARBA" id="ARBA00048359"/>
    </source>
</evidence>
<dbReference type="SUPFAM" id="SSF50677">
    <property type="entry name" value="ValRS/IleRS/LeuRS editing domain"/>
    <property type="match status" value="1"/>
</dbReference>
<evidence type="ECO:0000256" key="13">
    <source>
        <dbReference type="ARBA" id="ARBA00025217"/>
    </source>
</evidence>
<protein>
    <recommendedName>
        <fullName evidence="15">Isoleucine--tRNA ligase</fullName>
        <ecNumber evidence="15">6.1.1.5</ecNumber>
    </recommendedName>
    <alternativeName>
        <fullName evidence="15">Isoleucyl-tRNA synthetase</fullName>
        <shortName evidence="15">IleRS</shortName>
    </alternativeName>
</protein>
<dbReference type="InterPro" id="IPR033709">
    <property type="entry name" value="Anticodon_Ile_ABEc"/>
</dbReference>
<evidence type="ECO:0000256" key="7">
    <source>
        <dbReference type="ARBA" id="ARBA00022723"/>
    </source>
</evidence>
<dbReference type="InterPro" id="IPR002301">
    <property type="entry name" value="Ile-tRNA-ligase"/>
</dbReference>
<dbReference type="HAMAP" id="MF_02003">
    <property type="entry name" value="Ile_tRNA_synth_type2"/>
    <property type="match status" value="1"/>
</dbReference>
<keyword evidence="9 15" id="KW-0862">Zinc</keyword>
<keyword evidence="11 15" id="KW-0648">Protein biosynthesis</keyword>
<dbReference type="Gene3D" id="3.40.50.620">
    <property type="entry name" value="HUPs"/>
    <property type="match status" value="2"/>
</dbReference>
<evidence type="ECO:0000256" key="11">
    <source>
        <dbReference type="ARBA" id="ARBA00022917"/>
    </source>
</evidence>
<dbReference type="GO" id="GO:0002161">
    <property type="term" value="F:aminoacyl-tRNA deacylase activity"/>
    <property type="evidence" value="ECO:0007669"/>
    <property type="project" value="InterPro"/>
</dbReference>
<dbReference type="GO" id="GO:0006428">
    <property type="term" value="P:isoleucyl-tRNA aminoacylation"/>
    <property type="evidence" value="ECO:0007669"/>
    <property type="project" value="UniProtKB-UniRule"/>
</dbReference>
<keyword evidence="12 15" id="KW-0030">Aminoacyl-tRNA synthetase</keyword>
<dbReference type="PANTHER" id="PTHR42780">
    <property type="entry name" value="SOLEUCYL-TRNA SYNTHETASE"/>
    <property type="match status" value="1"/>
</dbReference>
<evidence type="ECO:0000256" key="4">
    <source>
        <dbReference type="ARBA" id="ARBA00011245"/>
    </source>
</evidence>
<gene>
    <name evidence="15" type="primary">ileS</name>
    <name evidence="18" type="ORF">CYPRO_3076</name>
</gene>
<sequence>MGAKFTEVKNVDFPKLELEVLEFWKKRNIFEKSISTREDGIPFTFYEGPPTANGRPGIHHVMARTVKDLFCRYKTIKGYKVNRKAGWDTHGLPVEIEVEKKLGLKGRAQVEAFGIAEYNARCRESVLEYKDLWDELTRRMGYWVDLSDPYITFKNEYIESVWWALGKLFEKGLLYKGYKIQWYSPGSGTVLSSHEVSLGYKMVQDPSAYVKFRLDEDANTYFLAWTTTPWTLISNMLLAVKDDLTYVQIRVAGKDGEPEFLVLVKDRLSVIKEEYEVVREMKGAALVGKTYQPVYDYALNKYGKDAAWRVVSADFVTTEDGTGIVHLAPAFGADDFNVCKEHDIPLFNPVTKDGAFDQSAEIVAGAWFKDADKTIVRDLKERGFLYRQETYDHNYPHDWRKGTPLISYPVESWFIRTTAYKDRMIELNNTINWKPASTGTGRFGSWLENNVDWAISRQRFWGTPLPIWVNDRNPEDVVFVDSIKMLREKAGIPKDQELDLHRPFIDEFTWDAEDGGTYRRIPDLVDVWLDSGAMPFSQWHYPFENNHIFKESFPADFIAEGVDQTRGWFYTLHALATMLFDKPAYQNVVSNGLVLDKAGEKMAKSKGNAVDPFEVIRKYGADTVRWYMMSNTPPWENLKFAEAGLQETQRKLFNTVMNTYSFLALYANIDEWTYNGAPIPVADRPEMDRWIISRMNTTIKEVDTYFDEYDPTRAAREVEQFVEDLSNWYIRRNRRRFWKEGKSLDKTAAYQTLFECLASLSKLMSPIAPFFSEWLYRQLYKVHKMEEESVHLSFYPTVEETSIDKSLEYRMHQARLISSLVLRIRNKIAVNVRQPLSRIILPTQSAAHQDAVERVKAIILDEVNVKKLEYVDDDSGIVSKSAKPNYPVVGARLGKKMKAAAKRISALTNDEINAYEAKGSIELEIENEQLTFQKNDILIIRDGLKGWEVETEEGITVAADTNLSEDLIREGLAREIINRVQNMRKEADYDVTDRIRLTIVGDEQTAKAVESMKAYIKQETLSEEIHSVADSTDDFEKEWEIADQKVLIAIKRKPN</sequence>
<comment type="function">
    <text evidence="13 15">Catalyzes the attachment of isoleucine to tRNA(Ile). As IleRS can inadvertently accommodate and process structurally similar amino acids such as valine, to avoid such errors it has two additional distinct tRNA(Ile)-dependent editing activities. One activity is designated as 'pretransfer' editing and involves the hydrolysis of activated Val-AMP. The other activity is designated 'posttransfer' editing and involves deacylation of mischarged Val-tRNA(Ile).</text>
</comment>
<evidence type="ECO:0000256" key="10">
    <source>
        <dbReference type="ARBA" id="ARBA00022840"/>
    </source>
</evidence>
<dbReference type="InterPro" id="IPR023586">
    <property type="entry name" value="Ile-tRNA-ligase_type2"/>
</dbReference>
<dbReference type="PRINTS" id="PR00984">
    <property type="entry name" value="TRNASYNTHILE"/>
</dbReference>
<organism evidence="18 19">
    <name type="scientific">Cyclonatronum proteinivorum</name>
    <dbReference type="NCBI Taxonomy" id="1457365"/>
    <lineage>
        <taxon>Bacteria</taxon>
        <taxon>Pseudomonadati</taxon>
        <taxon>Balneolota</taxon>
        <taxon>Balneolia</taxon>
        <taxon>Balneolales</taxon>
        <taxon>Cyclonatronaceae</taxon>
        <taxon>Cyclonatronum</taxon>
    </lineage>
</organism>
<comment type="domain">
    <text evidence="15">IleRS has two distinct active sites: one for aminoacylation and one for editing. The misactivated valine is translocated from the active site to the editing site, which sterically excludes the correctly activated isoleucine. The single editing site contains two valyl binding pockets, one specific for each substrate (Val-AMP or Val-tRNA(Ile)).</text>
</comment>
<dbReference type="FunFam" id="3.40.50.620:FF:000063">
    <property type="entry name" value="Isoleucine--tRNA ligase"/>
    <property type="match status" value="1"/>
</dbReference>
<feature type="binding site" evidence="15">
    <location>
        <position position="604"/>
    </location>
    <ligand>
        <name>ATP</name>
        <dbReference type="ChEBI" id="CHEBI:30616"/>
    </ligand>
</feature>
<dbReference type="CDD" id="cd07961">
    <property type="entry name" value="Anticodon_Ia_Ile_ABEc"/>
    <property type="match status" value="1"/>
</dbReference>
<dbReference type="InterPro" id="IPR009008">
    <property type="entry name" value="Val/Leu/Ile-tRNA-synth_edit"/>
</dbReference>
<dbReference type="GO" id="GO:0005524">
    <property type="term" value="F:ATP binding"/>
    <property type="evidence" value="ECO:0007669"/>
    <property type="project" value="UniProtKB-UniRule"/>
</dbReference>
<feature type="short sequence motif" description="'HIGH' region" evidence="15">
    <location>
        <begin position="50"/>
        <end position="60"/>
    </location>
</feature>
<dbReference type="InterPro" id="IPR014729">
    <property type="entry name" value="Rossmann-like_a/b/a_fold"/>
</dbReference>
<name>A0A345UPA9_9BACT</name>
<dbReference type="Pfam" id="PF00133">
    <property type="entry name" value="tRNA-synt_1"/>
    <property type="match status" value="1"/>
</dbReference>
<comment type="subunit">
    <text evidence="4 15">Monomer.</text>
</comment>
<dbReference type="Gene3D" id="3.90.740.10">
    <property type="entry name" value="Valyl/Leucyl/Isoleucyl-tRNA synthetase, editing domain"/>
    <property type="match status" value="1"/>
</dbReference>
<dbReference type="Proteomes" id="UP000254808">
    <property type="component" value="Chromosome"/>
</dbReference>
<accession>A0A345UPA9</accession>
<dbReference type="GO" id="GO:0008270">
    <property type="term" value="F:zinc ion binding"/>
    <property type="evidence" value="ECO:0007669"/>
    <property type="project" value="UniProtKB-UniRule"/>
</dbReference>
<proteinExistence type="inferred from homology"/>
<dbReference type="InterPro" id="IPR009080">
    <property type="entry name" value="tRNAsynth_Ia_anticodon-bd"/>
</dbReference>
<dbReference type="OrthoDB" id="9810365at2"/>
<keyword evidence="7 15" id="KW-0479">Metal-binding</keyword>
<evidence type="ECO:0000259" key="16">
    <source>
        <dbReference type="Pfam" id="PF00133"/>
    </source>
</evidence>
<evidence type="ECO:0000256" key="1">
    <source>
        <dbReference type="ARBA" id="ARBA00001947"/>
    </source>
</evidence>
<keyword evidence="5 15" id="KW-0963">Cytoplasm</keyword>
<comment type="similarity">
    <text evidence="3 15">Belongs to the class-I aminoacyl-tRNA synthetase family. IleS type 2 subfamily.</text>
</comment>
<dbReference type="EC" id="6.1.1.5" evidence="15"/>
<keyword evidence="10 15" id="KW-0067">ATP-binding</keyword>
<dbReference type="GO" id="GO:0000049">
    <property type="term" value="F:tRNA binding"/>
    <property type="evidence" value="ECO:0007669"/>
    <property type="project" value="InterPro"/>
</dbReference>
<dbReference type="CDD" id="cd00818">
    <property type="entry name" value="IleRS_core"/>
    <property type="match status" value="1"/>
</dbReference>
<dbReference type="KEGG" id="cprv:CYPRO_3076"/>
<dbReference type="SUPFAM" id="SSF52374">
    <property type="entry name" value="Nucleotidylyl transferase"/>
    <property type="match status" value="1"/>
</dbReference>
<keyword evidence="8 15" id="KW-0547">Nucleotide-binding</keyword>
<evidence type="ECO:0000256" key="3">
    <source>
        <dbReference type="ARBA" id="ARBA00007078"/>
    </source>
</evidence>
<evidence type="ECO:0000256" key="8">
    <source>
        <dbReference type="ARBA" id="ARBA00022741"/>
    </source>
</evidence>
<dbReference type="RefSeq" id="WP_114985417.1">
    <property type="nucleotide sequence ID" value="NZ_CP027806.1"/>
</dbReference>
<dbReference type="Gene3D" id="1.10.730.10">
    <property type="entry name" value="Isoleucyl-tRNA Synthetase, Domain 1"/>
    <property type="match status" value="1"/>
</dbReference>
<feature type="short sequence motif" description="'KMSKS' region" evidence="15">
    <location>
        <begin position="601"/>
        <end position="605"/>
    </location>
</feature>
<comment type="subcellular location">
    <subcellularLocation>
        <location evidence="2 15">Cytoplasm</location>
    </subcellularLocation>
</comment>
<evidence type="ECO:0000256" key="5">
    <source>
        <dbReference type="ARBA" id="ARBA00022490"/>
    </source>
</evidence>
<dbReference type="SUPFAM" id="SSF47323">
    <property type="entry name" value="Anticodon-binding domain of a subclass of class I aminoacyl-tRNA synthetases"/>
    <property type="match status" value="2"/>
</dbReference>
<keyword evidence="6 15" id="KW-0436">Ligase</keyword>
<evidence type="ECO:0000256" key="12">
    <source>
        <dbReference type="ARBA" id="ARBA00023146"/>
    </source>
</evidence>
<dbReference type="EMBL" id="CP027806">
    <property type="protein sequence ID" value="AXJ02311.1"/>
    <property type="molecule type" value="Genomic_DNA"/>
</dbReference>
<evidence type="ECO:0000256" key="2">
    <source>
        <dbReference type="ARBA" id="ARBA00004496"/>
    </source>
</evidence>
<feature type="domain" description="Aminoacyl-tRNA synthetase class Ia" evidence="16">
    <location>
        <begin position="20"/>
        <end position="639"/>
    </location>
</feature>
<dbReference type="InterPro" id="IPR013155">
    <property type="entry name" value="M/V/L/I-tRNA-synth_anticd-bd"/>
</dbReference>
<evidence type="ECO:0000256" key="9">
    <source>
        <dbReference type="ARBA" id="ARBA00022833"/>
    </source>
</evidence>
<dbReference type="AlphaFoldDB" id="A0A345UPA9"/>
<dbReference type="NCBIfam" id="TIGR00392">
    <property type="entry name" value="ileS"/>
    <property type="match status" value="1"/>
</dbReference>
<reference evidence="18 19" key="1">
    <citation type="submission" date="2018-03" db="EMBL/GenBank/DDBJ databases">
        <title>Phenotypic and genomic properties of Cyclonatronum proteinivorum gen. nov., sp. nov., a haloalkaliphilic bacteroidete from soda lakes possessing Na+-translocating rhodopsin.</title>
        <authorList>
            <person name="Toshchakov S.V."/>
            <person name="Korzhenkov A."/>
            <person name="Samarov N.I."/>
            <person name="Kublanov I.V."/>
            <person name="Muntyan M.S."/>
            <person name="Sorokin D.Y."/>
        </authorList>
    </citation>
    <scope>NUCLEOTIDE SEQUENCE [LARGE SCALE GENOMIC DNA]</scope>
    <source>
        <strain evidence="18 19">Omega</strain>
    </source>
</reference>
<feature type="domain" description="Methionyl/Valyl/Leucyl/Isoleucyl-tRNA synthetase anticodon-binding" evidence="17">
    <location>
        <begin position="688"/>
        <end position="838"/>
    </location>
</feature>
<dbReference type="PANTHER" id="PTHR42780:SF1">
    <property type="entry name" value="ISOLEUCINE--TRNA LIGASE, CYTOPLASMIC"/>
    <property type="match status" value="1"/>
</dbReference>
<comment type="catalytic activity">
    <reaction evidence="14 15">
        <text>tRNA(Ile) + L-isoleucine + ATP = L-isoleucyl-tRNA(Ile) + AMP + diphosphate</text>
        <dbReference type="Rhea" id="RHEA:11060"/>
        <dbReference type="Rhea" id="RHEA-COMP:9666"/>
        <dbReference type="Rhea" id="RHEA-COMP:9695"/>
        <dbReference type="ChEBI" id="CHEBI:30616"/>
        <dbReference type="ChEBI" id="CHEBI:33019"/>
        <dbReference type="ChEBI" id="CHEBI:58045"/>
        <dbReference type="ChEBI" id="CHEBI:78442"/>
        <dbReference type="ChEBI" id="CHEBI:78528"/>
        <dbReference type="ChEBI" id="CHEBI:456215"/>
        <dbReference type="EC" id="6.1.1.5"/>
    </reaction>
</comment>
<evidence type="ECO:0000256" key="15">
    <source>
        <dbReference type="HAMAP-Rule" id="MF_02003"/>
    </source>
</evidence>
<dbReference type="Pfam" id="PF08264">
    <property type="entry name" value="Anticodon_1"/>
    <property type="match status" value="1"/>
</dbReference>
<dbReference type="Pfam" id="PF19302">
    <property type="entry name" value="DUF5915"/>
    <property type="match status" value="1"/>
</dbReference>
<dbReference type="FunFam" id="3.40.50.620:FF:000075">
    <property type="entry name" value="Isoleucine--tRNA ligase"/>
    <property type="match status" value="1"/>
</dbReference>